<evidence type="ECO:0000259" key="1">
    <source>
        <dbReference type="Pfam" id="PF17906"/>
    </source>
</evidence>
<dbReference type="Pfam" id="PF01359">
    <property type="entry name" value="Transposase_1"/>
    <property type="match status" value="1"/>
</dbReference>
<dbReference type="InterPro" id="IPR041426">
    <property type="entry name" value="Mos1_HTH"/>
</dbReference>
<organism evidence="2 3">
    <name type="scientific">Eptatretus burgeri</name>
    <name type="common">Inshore hagfish</name>
    <dbReference type="NCBI Taxonomy" id="7764"/>
    <lineage>
        <taxon>Eukaryota</taxon>
        <taxon>Metazoa</taxon>
        <taxon>Chordata</taxon>
        <taxon>Craniata</taxon>
        <taxon>Vertebrata</taxon>
        <taxon>Cyclostomata</taxon>
        <taxon>Myxini</taxon>
        <taxon>Myxiniformes</taxon>
        <taxon>Myxinidae</taxon>
        <taxon>Eptatretinae</taxon>
        <taxon>Eptatretus</taxon>
    </lineage>
</organism>
<dbReference type="Ensembl" id="ENSEBUT00000006220.1">
    <property type="protein sequence ID" value="ENSEBUP00000005776.1"/>
    <property type="gene ID" value="ENSEBUG00000003901.1"/>
</dbReference>
<dbReference type="OMA" id="REDANDQ"/>
<name>A0A8C4NCP4_EPTBU</name>
<feature type="domain" description="Mos1 transposase HTH" evidence="1">
    <location>
        <begin position="31"/>
        <end position="75"/>
    </location>
</feature>
<dbReference type="Proteomes" id="UP000694388">
    <property type="component" value="Unplaced"/>
</dbReference>
<evidence type="ECO:0000313" key="3">
    <source>
        <dbReference type="Proteomes" id="UP000694388"/>
    </source>
</evidence>
<accession>A0A8C4NCP4</accession>
<dbReference type="PANTHER" id="PTHR46060">
    <property type="entry name" value="MARINER MOS1 TRANSPOSASE-LIKE PROTEIN"/>
    <property type="match status" value="1"/>
</dbReference>
<dbReference type="Gene3D" id="1.10.10.1450">
    <property type="match status" value="1"/>
</dbReference>
<dbReference type="InterPro" id="IPR036397">
    <property type="entry name" value="RNaseH_sf"/>
</dbReference>
<dbReference type="GeneTree" id="ENSGT00940000164451"/>
<protein>
    <recommendedName>
        <fullName evidence="1">Mos1 transposase HTH domain-containing protein</fullName>
    </recommendedName>
</protein>
<dbReference type="Gene3D" id="3.30.420.10">
    <property type="entry name" value="Ribonuclease H-like superfamily/Ribonuclease H"/>
    <property type="match status" value="1"/>
</dbReference>
<dbReference type="GO" id="GO:0003676">
    <property type="term" value="F:nucleic acid binding"/>
    <property type="evidence" value="ECO:0007669"/>
    <property type="project" value="InterPro"/>
</dbReference>
<dbReference type="Pfam" id="PF17906">
    <property type="entry name" value="HTH_48"/>
    <property type="match status" value="1"/>
</dbReference>
<evidence type="ECO:0000313" key="2">
    <source>
        <dbReference type="Ensembl" id="ENSEBUP00000005776.1"/>
    </source>
</evidence>
<dbReference type="InterPro" id="IPR052709">
    <property type="entry name" value="Transposase-MT_Hybrid"/>
</dbReference>
<sequence length="300" mass="35317">MVDCAHCVIFLQVMLYTLSRPSHRAMSREQRANLKFLAKLGKTPSESFAMLQQVYGEETMSRIHAFEWHRRFKEGCEEVEDDPWSGRPSTSRTVDNIERVKQMVRIDRRLMVRMIAEELSINKDTVWRIITENIEMRKVCAKMVPKLLSEDQKQQRVTVCQDIIERFEDDPDLLGRVITGDESWIFEYDPETKRQSRQWKSPASPRPKKARMSKSKVKVMLIVFFDIKGIVHFEFLPQGQTVNRYLGAWVLAWVNNAWVLHHDNAPAHSALSIRQFLRRGTCQLWSNPRIRQTWPLVIFS</sequence>
<reference evidence="2" key="2">
    <citation type="submission" date="2025-09" db="UniProtKB">
        <authorList>
            <consortium name="Ensembl"/>
        </authorList>
    </citation>
    <scope>IDENTIFICATION</scope>
</reference>
<keyword evidence="3" id="KW-1185">Reference proteome</keyword>
<dbReference type="InterPro" id="IPR001888">
    <property type="entry name" value="Transposase_1"/>
</dbReference>
<reference evidence="2" key="1">
    <citation type="submission" date="2025-08" db="UniProtKB">
        <authorList>
            <consortium name="Ensembl"/>
        </authorList>
    </citation>
    <scope>IDENTIFICATION</scope>
</reference>
<dbReference type="PANTHER" id="PTHR46060:SF1">
    <property type="entry name" value="MARINER MOS1 TRANSPOSASE-LIKE PROTEIN"/>
    <property type="match status" value="1"/>
</dbReference>
<proteinExistence type="predicted"/>
<dbReference type="AlphaFoldDB" id="A0A8C4NCP4"/>